<dbReference type="PATRIC" id="fig|1653479.3.peg.2603"/>
<organism evidence="3 4">
    <name type="scientific">Rhodococcoides fascians</name>
    <name type="common">Rhodococcus fascians</name>
    <dbReference type="NCBI Taxonomy" id="1828"/>
    <lineage>
        <taxon>Bacteria</taxon>
        <taxon>Bacillati</taxon>
        <taxon>Actinomycetota</taxon>
        <taxon>Actinomycetes</taxon>
        <taxon>Mycobacteriales</taxon>
        <taxon>Nocardiaceae</taxon>
        <taxon>Rhodococcoides</taxon>
    </lineage>
</organism>
<dbReference type="InterPro" id="IPR006222">
    <property type="entry name" value="GCVT_N"/>
</dbReference>
<dbReference type="InterPro" id="IPR027266">
    <property type="entry name" value="TrmE/GcvT-like"/>
</dbReference>
<dbReference type="EC" id="2.1.2.10" evidence="3"/>
<reference evidence="4" key="2">
    <citation type="submission" date="2016-04" db="EMBL/GenBank/DDBJ databases">
        <title>Complete Genome and Plasmid Sequences for Rhodococcus fascians D188 and Draft Sequences for Rhodococcus spp. Isolates PBTS 1 and PBTS 2.</title>
        <authorList>
            <person name="Stamer R."/>
            <person name="Vereecke D."/>
            <person name="Zhang Y."/>
            <person name="Schilkey F."/>
            <person name="Devitt N."/>
            <person name="Randall J."/>
        </authorList>
    </citation>
    <scope>NUCLEOTIDE SEQUENCE [LARGE SCALE GENOMIC DNA]</scope>
    <source>
        <strain evidence="4">PBTS2</strain>
    </source>
</reference>
<dbReference type="GO" id="GO:0016226">
    <property type="term" value="P:iron-sulfur cluster assembly"/>
    <property type="evidence" value="ECO:0007669"/>
    <property type="project" value="TreeGrafter"/>
</dbReference>
<gene>
    <name evidence="3" type="primary">gcvT_1</name>
    <name evidence="3" type="ORF">A3Q41_02571</name>
</gene>
<dbReference type="Pfam" id="PF01571">
    <property type="entry name" value="GCV_T"/>
    <property type="match status" value="1"/>
</dbReference>
<name>A0A143QLD9_RHOFA</name>
<keyword evidence="4" id="KW-1185">Reference proteome</keyword>
<keyword evidence="3" id="KW-0808">Transferase</keyword>
<proteinExistence type="predicted"/>
<dbReference type="PANTHER" id="PTHR22602">
    <property type="entry name" value="TRANSFERASE CAF17, MITOCHONDRIAL-RELATED"/>
    <property type="match status" value="1"/>
</dbReference>
<feature type="domain" description="GCVT N-terminal" evidence="2">
    <location>
        <begin position="49"/>
        <end position="255"/>
    </location>
</feature>
<dbReference type="NCBIfam" id="TIGR03317">
    <property type="entry name" value="ygfZ_signature"/>
    <property type="match status" value="1"/>
</dbReference>
<dbReference type="EMBL" id="CP015220">
    <property type="protein sequence ID" value="AMY23870.1"/>
    <property type="molecule type" value="Genomic_DNA"/>
</dbReference>
<keyword evidence="1" id="KW-0809">Transit peptide</keyword>
<evidence type="ECO:0000256" key="1">
    <source>
        <dbReference type="ARBA" id="ARBA00022946"/>
    </source>
</evidence>
<keyword evidence="3" id="KW-0489">Methyltransferase</keyword>
<evidence type="ECO:0000313" key="3">
    <source>
        <dbReference type="EMBL" id="AMY23870.1"/>
    </source>
</evidence>
<evidence type="ECO:0000313" key="4">
    <source>
        <dbReference type="Proteomes" id="UP000076038"/>
    </source>
</evidence>
<accession>A0A143QLD9</accession>
<dbReference type="InterPro" id="IPR045179">
    <property type="entry name" value="YgfZ/GcvT"/>
</dbReference>
<dbReference type="GO" id="GO:0004047">
    <property type="term" value="F:aminomethyltransferase activity"/>
    <property type="evidence" value="ECO:0007669"/>
    <property type="project" value="UniProtKB-EC"/>
</dbReference>
<dbReference type="Gene3D" id="3.30.1360.120">
    <property type="entry name" value="Probable tRNA modification gtpase trme, domain 1"/>
    <property type="match status" value="1"/>
</dbReference>
<dbReference type="GO" id="GO:0032259">
    <property type="term" value="P:methylation"/>
    <property type="evidence" value="ECO:0007669"/>
    <property type="project" value="UniProtKB-KW"/>
</dbReference>
<protein>
    <submittedName>
        <fullName evidence="3">Aminomethyltransferase</fullName>
        <ecNumber evidence="3">2.1.2.10</ecNumber>
    </submittedName>
</protein>
<dbReference type="PANTHER" id="PTHR22602:SF0">
    <property type="entry name" value="TRANSFERASE CAF17, MITOCHONDRIAL-RELATED"/>
    <property type="match status" value="1"/>
</dbReference>
<dbReference type="AlphaFoldDB" id="A0A143QLD9"/>
<reference evidence="3 4" key="1">
    <citation type="journal article" date="2016" name="Genome Announc.">
        <title>Complete Genome and Plasmid Sequences for Rhodococcus fascians D188 and Draft Sequences for Rhodococcus Isolates PBTS 1 and PBTS 2.</title>
        <authorList>
            <person name="Stamler R.A."/>
            <person name="Vereecke D."/>
            <person name="Zhang Y."/>
            <person name="Schilkey F."/>
            <person name="Devitt N."/>
            <person name="Randall J.J."/>
        </authorList>
    </citation>
    <scope>NUCLEOTIDE SEQUENCE [LARGE SCALE GENOMIC DNA]</scope>
    <source>
        <strain evidence="3 4">PBTS2</strain>
    </source>
</reference>
<dbReference type="Proteomes" id="UP000076038">
    <property type="component" value="Chromosome"/>
</dbReference>
<dbReference type="KEGG" id="rhs:A3Q41_02571"/>
<sequence>MAGCSYYGVVSDPVTITPSPLLTLPGAVPSPDDSVDAGVAWHYGNPFGEQRSAVSAAAVIDRSHRFVLAISGDERSSWLNTISSQLVSDLPDGSSAENLSLDVNGRIEHHFVQTDLGGVTYIDTERAQGPDLLSFLKKMVFWAKAEPREADELVVLSVLGSDAASILDKAGLPVPSEIYGASAVDGGGFVRRMPWPGPNSYDVIVPRAGLSDWFLRLRDAGAAPAGTWAYEALRVESVRPRVGVDTDEKTIPHEVRWIGSAAEFGAVHLEKGCYRGQETVSRVHNLGRPPRHLVLLHLDGSADGRPVTGDPVTAGGRAVGRLGTVVDHFELGPVALALVKRTIPVDTALEAGPCAASIDPDSIPSYDDVQAGRAAVDRLRGR</sequence>
<dbReference type="SUPFAM" id="SSF103025">
    <property type="entry name" value="Folate-binding domain"/>
    <property type="match status" value="1"/>
</dbReference>
<dbReference type="InterPro" id="IPR017703">
    <property type="entry name" value="YgfZ/GCV_T_CS"/>
</dbReference>
<dbReference type="GO" id="GO:0008168">
    <property type="term" value="F:methyltransferase activity"/>
    <property type="evidence" value="ECO:0007669"/>
    <property type="project" value="UniProtKB-KW"/>
</dbReference>
<evidence type="ECO:0000259" key="2">
    <source>
        <dbReference type="Pfam" id="PF01571"/>
    </source>
</evidence>